<sequence length="627" mass="72193">MRLHYRRKFNFLRRILFILCIFSLYLSRDSLSLNAKNTLLSPNLTEYHGGLIDDIQVLRCYCWYRQCGSLYAPRLQPSGAGKKAKEKKNVLWNRVSKNISVEPIYSLQTGIFYNSYLYVHSKNIQSKLKNSIKELAIARDSALIPLQVLRDINKMVKSSDSSVFHNHVYQRDKPTSPWWKLLFGIAVDSDDISVFGEEWVYKGSGIWCKYILNNDGNDLPIVDLEIYLGSSFIESRPYWKEVIHEFHRNNIPSLPISITRKIKTPSTRHGPLNGLSGPLKSPDSENNILRLLQVDEDYKITSAHIQFSKGQRSFKILQMTDFHFKCTENGMTIINEIRTINFIDRMLALENPDLVVITGDLLDSANSMDYQTCIMRLVQPMISNKIPYAISLGASDKSKLAALPQIKDFISNLPYSFNHVATKEGHMAIQVSFKKKLLKHALFERETDTKYEPSPSEALFFIFDSFNPVDDFLLDYSNLIGEIDYGLTFQYFPISEYRPHGLFPIIGQYNERSTLIVDTARSKGEVSMTIGGKHYNSFLDILNLWNVKGVSCGHEHNNDCCLQSKNEMWLCYGGSAGMDVSRMEGLYPNVRLFNLDDIMDEITSWKRSSNFVDEVYDYQYIYKGKQQ</sequence>
<keyword evidence="3" id="KW-1185">Reference proteome</keyword>
<dbReference type="Proteomes" id="UP001162085">
    <property type="component" value="Chromosome 8"/>
</dbReference>
<feature type="domain" description="Calcineurin-like phosphoesterase" evidence="1">
    <location>
        <begin position="314"/>
        <end position="557"/>
    </location>
</feature>
<dbReference type="Gene3D" id="3.60.21.10">
    <property type="match status" value="1"/>
</dbReference>
<proteinExistence type="predicted"/>
<evidence type="ECO:0000313" key="3">
    <source>
        <dbReference type="Proteomes" id="UP001162085"/>
    </source>
</evidence>
<name>A0ABN8WUK1_SACUV</name>
<evidence type="ECO:0000259" key="1">
    <source>
        <dbReference type="Pfam" id="PF00149"/>
    </source>
</evidence>
<dbReference type="InterPro" id="IPR004843">
    <property type="entry name" value="Calcineurin-like_PHP"/>
</dbReference>
<dbReference type="PANTHER" id="PTHR32440:SF0">
    <property type="entry name" value="PHOSPHATASE DCR2-RELATED"/>
    <property type="match status" value="1"/>
</dbReference>
<dbReference type="EMBL" id="OX365935">
    <property type="protein sequence ID" value="CAI4064940.1"/>
    <property type="molecule type" value="Genomic_DNA"/>
</dbReference>
<protein>
    <recommendedName>
        <fullName evidence="1">Calcineurin-like phosphoesterase domain-containing protein</fullName>
    </recommendedName>
</protein>
<dbReference type="SUPFAM" id="SSF56300">
    <property type="entry name" value="Metallo-dependent phosphatases"/>
    <property type="match status" value="1"/>
</dbReference>
<dbReference type="Pfam" id="PF00149">
    <property type="entry name" value="Metallophos"/>
    <property type="match status" value="1"/>
</dbReference>
<accession>A0ABN8WUK1</accession>
<organism evidence="2 3">
    <name type="scientific">Saccharomyces uvarum</name>
    <name type="common">Yeast</name>
    <name type="synonym">Saccharomyces bayanus var. uvarum</name>
    <dbReference type="NCBI Taxonomy" id="230603"/>
    <lineage>
        <taxon>Eukaryota</taxon>
        <taxon>Fungi</taxon>
        <taxon>Dikarya</taxon>
        <taxon>Ascomycota</taxon>
        <taxon>Saccharomycotina</taxon>
        <taxon>Saccharomycetes</taxon>
        <taxon>Saccharomycetales</taxon>
        <taxon>Saccharomycetaceae</taxon>
        <taxon>Saccharomyces</taxon>
    </lineage>
</organism>
<dbReference type="PANTHER" id="PTHR32440">
    <property type="entry name" value="PHOSPHATASE DCR2-RELATED-RELATED"/>
    <property type="match status" value="1"/>
</dbReference>
<evidence type="ECO:0000313" key="2">
    <source>
        <dbReference type="EMBL" id="CAI4064940.1"/>
    </source>
</evidence>
<dbReference type="InterPro" id="IPR029052">
    <property type="entry name" value="Metallo-depent_PP-like"/>
</dbReference>
<reference evidence="2" key="1">
    <citation type="submission" date="2022-10" db="EMBL/GenBank/DDBJ databases">
        <authorList>
            <person name="Byrne P K."/>
        </authorList>
    </citation>
    <scope>NUCLEOTIDE SEQUENCE</scope>
    <source>
        <strain evidence="2">ZP964</strain>
    </source>
</reference>
<gene>
    <name evidence="2" type="primary">SUVZ08G1730</name>
    <name evidence="2" type="ORF">SUVZ_08G1730</name>
</gene>